<dbReference type="EMBL" id="BQKC01000002">
    <property type="protein sequence ID" value="GJM56236.1"/>
    <property type="molecule type" value="Genomic_DNA"/>
</dbReference>
<comment type="caution">
    <text evidence="1">The sequence shown here is derived from an EMBL/GenBank/DDBJ whole genome shotgun (WGS) entry which is preliminary data.</text>
</comment>
<organism evidence="1 2">
    <name type="scientific">Granulimonas faecalis</name>
    <dbReference type="NCBI Taxonomy" id="2894155"/>
    <lineage>
        <taxon>Bacteria</taxon>
        <taxon>Bacillati</taxon>
        <taxon>Actinomycetota</taxon>
        <taxon>Coriobacteriia</taxon>
        <taxon>Coriobacteriales</taxon>
        <taxon>Kribbibacteriaceae</taxon>
        <taxon>Granulimonas</taxon>
    </lineage>
</organism>
<dbReference type="AlphaFoldDB" id="A0AAV5B7N1"/>
<dbReference type="Proteomes" id="UP001055025">
    <property type="component" value="Unassembled WGS sequence"/>
</dbReference>
<accession>A0AAV5B7N1</accession>
<name>A0AAV5B7N1_9ACTN</name>
<keyword evidence="2" id="KW-1185">Reference proteome</keyword>
<reference evidence="1" key="1">
    <citation type="journal article" date="2022" name="Int. J. Syst. Evol. Microbiol.">
        <title>Granulimonas faecalis gen. nov., sp. nov., and Leptogranulimonas caecicola gen. nov., sp. nov., novel lactate-producing Atopobiaceae bacteria isolated from mouse intestines, and an emended description of the family Atopobiaceae.</title>
        <authorList>
            <person name="Morinaga K."/>
            <person name="Kusada H."/>
            <person name="Sakamoto S."/>
            <person name="Murakami T."/>
            <person name="Toyoda A."/>
            <person name="Mori H."/>
            <person name="Meng X.Y."/>
            <person name="Takashino M."/>
            <person name="Murotomi K."/>
            <person name="Tamaki H."/>
        </authorList>
    </citation>
    <scope>NUCLEOTIDE SEQUENCE</scope>
    <source>
        <strain evidence="1">OPF53</strain>
    </source>
</reference>
<gene>
    <name evidence="1" type="ORF">ATOP_18910</name>
</gene>
<proteinExistence type="predicted"/>
<protein>
    <submittedName>
        <fullName evidence="1">Uncharacterized protein</fullName>
    </submittedName>
</protein>
<evidence type="ECO:0000313" key="1">
    <source>
        <dbReference type="EMBL" id="GJM56236.1"/>
    </source>
</evidence>
<evidence type="ECO:0000313" key="2">
    <source>
        <dbReference type="Proteomes" id="UP001055025"/>
    </source>
</evidence>
<sequence>MASMFRMRGCHGPGAQAPEGADFRWLMAPADTPGVLEGARGRGWGLTLSDRAAGAARTVHPAPRRDPSAEARARLMERALVRVLQGA</sequence>
<dbReference type="RefSeq" id="WP_265591112.1">
    <property type="nucleotide sequence ID" value="NZ_BQKC01000002.1"/>
</dbReference>